<keyword evidence="1" id="KW-0175">Coiled coil</keyword>
<dbReference type="AlphaFoldDB" id="A0A9P5YXU5"/>
<sequence>MTLAQTQAADAKQLFQQMESKVTSLNRELLEAQKAASKLKDSAGLKKDELVRKLEGKIAELEAANAQLAARADELWARYKDGSLSDKEKEFISYLMNEADSVHEEDVVRKDNELRRRDHTIQALNVKVAELQASVARFIKTQGGAHDTGNKSMVDLKAWLGSSSEHAPVRFTFSSLHRITSLSHLVGAGERYRRFL</sequence>
<gene>
    <name evidence="2" type="ORF">BDN70DRAFT_132135</name>
</gene>
<comment type="caution">
    <text evidence="2">The sequence shown here is derived from an EMBL/GenBank/DDBJ whole genome shotgun (WGS) entry which is preliminary data.</text>
</comment>
<dbReference type="EMBL" id="MU155273">
    <property type="protein sequence ID" value="KAF9477058.1"/>
    <property type="molecule type" value="Genomic_DNA"/>
</dbReference>
<dbReference type="Proteomes" id="UP000807469">
    <property type="component" value="Unassembled WGS sequence"/>
</dbReference>
<organism evidence="2 3">
    <name type="scientific">Pholiota conissans</name>
    <dbReference type="NCBI Taxonomy" id="109636"/>
    <lineage>
        <taxon>Eukaryota</taxon>
        <taxon>Fungi</taxon>
        <taxon>Dikarya</taxon>
        <taxon>Basidiomycota</taxon>
        <taxon>Agaricomycotina</taxon>
        <taxon>Agaricomycetes</taxon>
        <taxon>Agaricomycetidae</taxon>
        <taxon>Agaricales</taxon>
        <taxon>Agaricineae</taxon>
        <taxon>Strophariaceae</taxon>
        <taxon>Pholiota</taxon>
    </lineage>
</organism>
<proteinExistence type="predicted"/>
<evidence type="ECO:0000256" key="1">
    <source>
        <dbReference type="SAM" id="Coils"/>
    </source>
</evidence>
<evidence type="ECO:0000313" key="2">
    <source>
        <dbReference type="EMBL" id="KAF9477058.1"/>
    </source>
</evidence>
<feature type="coiled-coil region" evidence="1">
    <location>
        <begin position="8"/>
        <end position="71"/>
    </location>
</feature>
<protein>
    <submittedName>
        <fullName evidence="2">Uncharacterized protein</fullName>
    </submittedName>
</protein>
<keyword evidence="3" id="KW-1185">Reference proteome</keyword>
<dbReference type="OrthoDB" id="3246510at2759"/>
<evidence type="ECO:0000313" key="3">
    <source>
        <dbReference type="Proteomes" id="UP000807469"/>
    </source>
</evidence>
<name>A0A9P5YXU5_9AGAR</name>
<reference evidence="2" key="1">
    <citation type="submission" date="2020-11" db="EMBL/GenBank/DDBJ databases">
        <authorList>
            <consortium name="DOE Joint Genome Institute"/>
            <person name="Ahrendt S."/>
            <person name="Riley R."/>
            <person name="Andreopoulos W."/>
            <person name="Labutti K."/>
            <person name="Pangilinan J."/>
            <person name="Ruiz-Duenas F.J."/>
            <person name="Barrasa J.M."/>
            <person name="Sanchez-Garcia M."/>
            <person name="Camarero S."/>
            <person name="Miyauchi S."/>
            <person name="Serrano A."/>
            <person name="Linde D."/>
            <person name="Babiker R."/>
            <person name="Drula E."/>
            <person name="Ayuso-Fernandez I."/>
            <person name="Pacheco R."/>
            <person name="Padilla G."/>
            <person name="Ferreira P."/>
            <person name="Barriuso J."/>
            <person name="Kellner H."/>
            <person name="Castanera R."/>
            <person name="Alfaro M."/>
            <person name="Ramirez L."/>
            <person name="Pisabarro A.G."/>
            <person name="Kuo A."/>
            <person name="Tritt A."/>
            <person name="Lipzen A."/>
            <person name="He G."/>
            <person name="Yan M."/>
            <person name="Ng V."/>
            <person name="Cullen D."/>
            <person name="Martin F."/>
            <person name="Rosso M.-N."/>
            <person name="Henrissat B."/>
            <person name="Hibbett D."/>
            <person name="Martinez A.T."/>
            <person name="Grigoriev I.V."/>
        </authorList>
    </citation>
    <scope>NUCLEOTIDE SEQUENCE</scope>
    <source>
        <strain evidence="2">CIRM-BRFM 674</strain>
    </source>
</reference>
<accession>A0A9P5YXU5</accession>